<organism evidence="2 3">
    <name type="scientific">Alloscardovia omnicolens F0580</name>
    <dbReference type="NCBI Taxonomy" id="1321816"/>
    <lineage>
        <taxon>Bacteria</taxon>
        <taxon>Bacillati</taxon>
        <taxon>Actinomycetota</taxon>
        <taxon>Actinomycetes</taxon>
        <taxon>Bifidobacteriales</taxon>
        <taxon>Bifidobacteriaceae</taxon>
        <taxon>Alloscardovia</taxon>
    </lineage>
</organism>
<dbReference type="PATRIC" id="fig|1321816.3.peg.113"/>
<name>U1QWE6_9BIFI</name>
<feature type="transmembrane region" description="Helical" evidence="1">
    <location>
        <begin position="222"/>
        <end position="240"/>
    </location>
</feature>
<feature type="transmembrane region" description="Helical" evidence="1">
    <location>
        <begin position="555"/>
        <end position="581"/>
    </location>
</feature>
<keyword evidence="1" id="KW-0472">Membrane</keyword>
<keyword evidence="3" id="KW-1185">Reference proteome</keyword>
<keyword evidence="1" id="KW-0812">Transmembrane</keyword>
<feature type="transmembrane region" description="Helical" evidence="1">
    <location>
        <begin position="636"/>
        <end position="659"/>
    </location>
</feature>
<gene>
    <name evidence="2" type="ORF">HMPREF9244_00140</name>
</gene>
<accession>U1QWE6</accession>
<protein>
    <submittedName>
        <fullName evidence="2">Pectinesterase inhibitor domain protein</fullName>
    </submittedName>
</protein>
<dbReference type="HOGENOM" id="CLU_409739_0_0_11"/>
<reference evidence="2 3" key="1">
    <citation type="submission" date="2013-08" db="EMBL/GenBank/DDBJ databases">
        <authorList>
            <person name="Weinstock G."/>
            <person name="Sodergren E."/>
            <person name="Wylie T."/>
            <person name="Fulton L."/>
            <person name="Fulton R."/>
            <person name="Fronick C."/>
            <person name="O'Laughlin M."/>
            <person name="Godfrey J."/>
            <person name="Miner T."/>
            <person name="Herter B."/>
            <person name="Appelbaum E."/>
            <person name="Cordes M."/>
            <person name="Lek S."/>
            <person name="Wollam A."/>
            <person name="Pepin K.H."/>
            <person name="Palsikar V.B."/>
            <person name="Mitreva M."/>
            <person name="Wilson R.K."/>
        </authorList>
    </citation>
    <scope>NUCLEOTIDE SEQUENCE [LARGE SCALE GENOMIC DNA]</scope>
    <source>
        <strain evidence="2 3">F0580</strain>
    </source>
</reference>
<sequence length="670" mass="74792">MLKHFFRFAAVIMVLLIAFLGTETISTDENTYPLNTQYSVTTVLSSTTVTKEEIAQHISEMSTKLNEPILLVKTDSQNLAHGLNVYYFGIAPQKYKNEQNITWFTFNRTGKIYSYNAQKHKTLNISGIYAFNTKQACENFSRYAKTIDSTMPSCKVKPASRLIILPEQSTSGTLTLYSLLTLIIMLVWGWVATRRQSHIIRFTNGVSTANIAWHDTIDFIKVYAIPAFIALTIVSIYYAIWHNTPFTLSFMLSCSISVLAVIVLLGLLCFIFTVALCPTISQIAHRTTAYKQTQLGTSLIKIVALFLVFLAVPQSIIAVSSAYTQMESAARWRNYKNAVAVQVGGIEEDYEKTVPAFTRFLTSADSSGDLNLSYNVSSALMSSQNRGNIENAMLRESHNQFDNIIVTSQSFLNTMKIDKSHLEQITEQDVVSPSLKNSLKGYDSIWMNKASHDSLFNHMYVCKGSQKFPALDSSQGTTGRITSSTKPLILVFDKPTDYLSVSSFLIPALTSANIFFTNESVVNKLINDAHLQNQISSVVTIADSALYEAQMFEQMFAMSLCTLFAGIIVIIIAAAQSARIWSAHRRKTIFLLMSSGHSRLEIISHSVWVSAVLILAVAGVTYAMQQAFWLSIPYSYFILAATITACIALESIFYLRACAKTFTNMSLRKW</sequence>
<feature type="transmembrane region" description="Helical" evidence="1">
    <location>
        <begin position="246"/>
        <end position="277"/>
    </location>
</feature>
<dbReference type="AlphaFoldDB" id="U1QWE6"/>
<feature type="transmembrane region" description="Helical" evidence="1">
    <location>
        <begin position="602"/>
        <end position="624"/>
    </location>
</feature>
<evidence type="ECO:0000313" key="3">
    <source>
        <dbReference type="Proteomes" id="UP000016519"/>
    </source>
</evidence>
<dbReference type="STRING" id="419015.HMPREF3214_00230"/>
<comment type="caution">
    <text evidence="2">The sequence shown here is derived from an EMBL/GenBank/DDBJ whole genome shotgun (WGS) entry which is preliminary data.</text>
</comment>
<dbReference type="RefSeq" id="WP_021617295.1">
    <property type="nucleotide sequence ID" value="NZ_KE952640.1"/>
</dbReference>
<feature type="transmembrane region" description="Helical" evidence="1">
    <location>
        <begin position="174"/>
        <end position="192"/>
    </location>
</feature>
<evidence type="ECO:0000313" key="2">
    <source>
        <dbReference type="EMBL" id="ERH31705.1"/>
    </source>
</evidence>
<dbReference type="Proteomes" id="UP000016519">
    <property type="component" value="Unassembled WGS sequence"/>
</dbReference>
<dbReference type="EMBL" id="AWSI01000009">
    <property type="protein sequence ID" value="ERH31705.1"/>
    <property type="molecule type" value="Genomic_DNA"/>
</dbReference>
<feature type="transmembrane region" description="Helical" evidence="1">
    <location>
        <begin position="298"/>
        <end position="323"/>
    </location>
</feature>
<proteinExistence type="predicted"/>
<keyword evidence="1" id="KW-1133">Transmembrane helix</keyword>
<evidence type="ECO:0000256" key="1">
    <source>
        <dbReference type="SAM" id="Phobius"/>
    </source>
</evidence>